<dbReference type="InterPro" id="IPR003660">
    <property type="entry name" value="HAMP_dom"/>
</dbReference>
<dbReference type="PANTHER" id="PTHR43531:SF11">
    <property type="entry name" value="METHYL-ACCEPTING CHEMOTAXIS PROTEIN 3"/>
    <property type="match status" value="1"/>
</dbReference>
<dbReference type="HOGENOM" id="CLU_000445_107_16_7"/>
<evidence type="ECO:0000313" key="11">
    <source>
        <dbReference type="Proteomes" id="UP000057609"/>
    </source>
</evidence>
<dbReference type="InterPro" id="IPR051310">
    <property type="entry name" value="MCP_chemotaxis"/>
</dbReference>
<feature type="transmembrane region" description="Helical" evidence="7">
    <location>
        <begin position="12"/>
        <end position="32"/>
    </location>
</feature>
<feature type="region of interest" description="Disordered" evidence="6">
    <location>
        <begin position="277"/>
        <end position="321"/>
    </location>
</feature>
<keyword evidence="7" id="KW-0812">Transmembrane</keyword>
<evidence type="ECO:0000259" key="8">
    <source>
        <dbReference type="PROSITE" id="PS50111"/>
    </source>
</evidence>
<dbReference type="FunFam" id="1.10.287.950:FF:000001">
    <property type="entry name" value="Methyl-accepting chemotaxis sensory transducer"/>
    <property type="match status" value="1"/>
</dbReference>
<dbReference type="InterPro" id="IPR004089">
    <property type="entry name" value="MCPsignal_dom"/>
</dbReference>
<dbReference type="GO" id="GO:0004888">
    <property type="term" value="F:transmembrane signaling receptor activity"/>
    <property type="evidence" value="ECO:0007669"/>
    <property type="project" value="TreeGrafter"/>
</dbReference>
<evidence type="ECO:0000256" key="4">
    <source>
        <dbReference type="PROSITE-ProRule" id="PRU00284"/>
    </source>
</evidence>
<evidence type="ECO:0000256" key="5">
    <source>
        <dbReference type="SAM" id="Coils"/>
    </source>
</evidence>
<feature type="region of interest" description="Disordered" evidence="6">
    <location>
        <begin position="520"/>
        <end position="539"/>
    </location>
</feature>
<gene>
    <name evidence="10" type="ORF">GPICK_05770</name>
</gene>
<feature type="compositionally biased region" description="Low complexity" evidence="6">
    <location>
        <begin position="277"/>
        <end position="312"/>
    </location>
</feature>
<comment type="subcellular location">
    <subcellularLocation>
        <location evidence="1">Membrane</location>
    </subcellularLocation>
</comment>
<keyword evidence="5" id="KW-0175">Coiled coil</keyword>
<dbReference type="SMART" id="SM00304">
    <property type="entry name" value="HAMP"/>
    <property type="match status" value="1"/>
</dbReference>
<dbReference type="RefSeq" id="WP_039741250.1">
    <property type="nucleotide sequence ID" value="NZ_CP009788.1"/>
</dbReference>
<dbReference type="SMART" id="SM00283">
    <property type="entry name" value="MA"/>
    <property type="match status" value="1"/>
</dbReference>
<protein>
    <submittedName>
        <fullName evidence="10">Chemotaxis protein</fullName>
    </submittedName>
</protein>
<dbReference type="InterPro" id="IPR024478">
    <property type="entry name" value="HlyB_4HB_MCP"/>
</dbReference>
<feature type="domain" description="Methyl-accepting transducer" evidence="8">
    <location>
        <begin position="271"/>
        <end position="486"/>
    </location>
</feature>
<evidence type="ECO:0000256" key="1">
    <source>
        <dbReference type="ARBA" id="ARBA00004370"/>
    </source>
</evidence>
<dbReference type="STRING" id="345632.GPICK_05770"/>
<organism evidence="10 11">
    <name type="scientific">Geobacter pickeringii</name>
    <dbReference type="NCBI Taxonomy" id="345632"/>
    <lineage>
        <taxon>Bacteria</taxon>
        <taxon>Pseudomonadati</taxon>
        <taxon>Thermodesulfobacteriota</taxon>
        <taxon>Desulfuromonadia</taxon>
        <taxon>Geobacterales</taxon>
        <taxon>Geobacteraceae</taxon>
        <taxon>Geobacter</taxon>
    </lineage>
</organism>
<feature type="transmembrane region" description="Helical" evidence="7">
    <location>
        <begin position="190"/>
        <end position="212"/>
    </location>
</feature>
<proteinExistence type="inferred from homology"/>
<dbReference type="Pfam" id="PF00015">
    <property type="entry name" value="MCPsignal"/>
    <property type="match status" value="1"/>
</dbReference>
<dbReference type="Gene3D" id="1.10.287.950">
    <property type="entry name" value="Methyl-accepting chemotaxis protein"/>
    <property type="match status" value="1"/>
</dbReference>
<dbReference type="AlphaFoldDB" id="A0A0B5B8R3"/>
<evidence type="ECO:0000256" key="2">
    <source>
        <dbReference type="ARBA" id="ARBA00022500"/>
    </source>
</evidence>
<dbReference type="CDD" id="cd06225">
    <property type="entry name" value="HAMP"/>
    <property type="match status" value="1"/>
</dbReference>
<comment type="similarity">
    <text evidence="3">Belongs to the methyl-accepting chemotaxis (MCP) protein family.</text>
</comment>
<evidence type="ECO:0000313" key="10">
    <source>
        <dbReference type="EMBL" id="AJE02937.1"/>
    </source>
</evidence>
<keyword evidence="2" id="KW-0145">Chemotaxis</keyword>
<dbReference type="GO" id="GO:0005886">
    <property type="term" value="C:plasma membrane"/>
    <property type="evidence" value="ECO:0007669"/>
    <property type="project" value="TreeGrafter"/>
</dbReference>
<reference evidence="10 11" key="1">
    <citation type="journal article" date="2015" name="Genome Announc.">
        <title>Complete Genome of Geobacter pickeringii G13T, a Metal-Reducing Isolate from Sedimentary Kaolin Deposits.</title>
        <authorList>
            <person name="Badalamenti J.P."/>
            <person name="Bond D.R."/>
        </authorList>
    </citation>
    <scope>NUCLEOTIDE SEQUENCE [LARGE SCALE GENOMIC DNA]</scope>
    <source>
        <strain evidence="10 11">G13</strain>
    </source>
</reference>
<dbReference type="GO" id="GO:0007165">
    <property type="term" value="P:signal transduction"/>
    <property type="evidence" value="ECO:0007669"/>
    <property type="project" value="UniProtKB-KW"/>
</dbReference>
<keyword evidence="4" id="KW-0807">Transducer</keyword>
<dbReference type="PROSITE" id="PS50885">
    <property type="entry name" value="HAMP"/>
    <property type="match status" value="1"/>
</dbReference>
<dbReference type="Proteomes" id="UP000057609">
    <property type="component" value="Chromosome"/>
</dbReference>
<dbReference type="Pfam" id="PF12729">
    <property type="entry name" value="4HB_MCP_1"/>
    <property type="match status" value="1"/>
</dbReference>
<sequence>MQWFYNMRIAAKLLTGFILVAVIAGVIGFFGVTRLRTLQEASESMYRINTMPISDLVDATEYYQRTRVNLREIFIDRTQVDKEKHLARIKELDGKLEESLKKVEQNSQAPEIKKAVAEVRGRVADYGQLRGKMIDLLMAGKSAEAFDVLREPKNVEIAMAGEEAIQKLADLKTEDAKKKADANAVTARGAISLMITLVIVGVVLAVMLGIFISRIISRPLKEAVDISNRLAEGDLTVAIEAKSTDETGQLLIAMNNMVEKLKVVVVDVKAAADNVASGSQELSSSSEEMSQGATEQAAAAEEASSSMEEMSSNIRQNADNATQTERIAVKSAEDAKQGGKAVVETVHAMKEIAGKISIIEEIARQTNLLALNAAIEAARAGEHGKGFAVVAAEVRKLAERSQHAAGEISELSASSVQVAEAAGEMLNRMVPDIQRTAELVQEISAACKEQDTGAEQINRAIQQLDQVIQQNASASEEMASTSEELASQAEQLQATIAFFRVEEGRGVKRAPVAKKKAVKPQIGHLAHGQANGYHAEGGASRKKAANAGVDLDLGNDSLDAEFEKF</sequence>
<feature type="coiled-coil region" evidence="5">
    <location>
        <begin position="457"/>
        <end position="491"/>
    </location>
</feature>
<evidence type="ECO:0000256" key="7">
    <source>
        <dbReference type="SAM" id="Phobius"/>
    </source>
</evidence>
<keyword evidence="7" id="KW-0472">Membrane</keyword>
<feature type="domain" description="HAMP" evidence="9">
    <location>
        <begin position="214"/>
        <end position="266"/>
    </location>
</feature>
<dbReference type="Pfam" id="PF00672">
    <property type="entry name" value="HAMP"/>
    <property type="match status" value="1"/>
</dbReference>
<accession>A0A0B5B8R3</accession>
<dbReference type="KEGG" id="gpi:GPICK_05770"/>
<evidence type="ECO:0000259" key="9">
    <source>
        <dbReference type="PROSITE" id="PS50885"/>
    </source>
</evidence>
<dbReference type="EMBL" id="CP009788">
    <property type="protein sequence ID" value="AJE02937.1"/>
    <property type="molecule type" value="Genomic_DNA"/>
</dbReference>
<dbReference type="GO" id="GO:0006935">
    <property type="term" value="P:chemotaxis"/>
    <property type="evidence" value="ECO:0007669"/>
    <property type="project" value="UniProtKB-KW"/>
</dbReference>
<keyword evidence="7" id="KW-1133">Transmembrane helix</keyword>
<dbReference type="SUPFAM" id="SSF58104">
    <property type="entry name" value="Methyl-accepting chemotaxis protein (MCP) signaling domain"/>
    <property type="match status" value="1"/>
</dbReference>
<dbReference type="OrthoDB" id="9763018at2"/>
<evidence type="ECO:0000256" key="3">
    <source>
        <dbReference type="ARBA" id="ARBA00029447"/>
    </source>
</evidence>
<dbReference type="PROSITE" id="PS50111">
    <property type="entry name" value="CHEMOTAXIS_TRANSDUC_2"/>
    <property type="match status" value="1"/>
</dbReference>
<dbReference type="PANTHER" id="PTHR43531">
    <property type="entry name" value="PROTEIN ICFG"/>
    <property type="match status" value="1"/>
</dbReference>
<keyword evidence="11" id="KW-1185">Reference proteome</keyword>
<evidence type="ECO:0000256" key="6">
    <source>
        <dbReference type="SAM" id="MobiDB-lite"/>
    </source>
</evidence>
<name>A0A0B5B8R3_9BACT</name>